<accession>A0A4V0IIJ7</accession>
<dbReference type="GO" id="GO:0050793">
    <property type="term" value="P:regulation of developmental process"/>
    <property type="evidence" value="ECO:0007669"/>
    <property type="project" value="UniProtKB-ARBA"/>
</dbReference>
<dbReference type="ExpressionAtlas" id="A0A4V0IIJ7">
    <property type="expression patterns" value="baseline and differential"/>
</dbReference>
<dbReference type="GO" id="GO:0006355">
    <property type="term" value="P:regulation of DNA-templated transcription"/>
    <property type="evidence" value="ECO:0007669"/>
    <property type="project" value="InterPro"/>
</dbReference>
<dbReference type="EMBL" id="BX284603">
    <property type="protein sequence ID" value="VTW46986.1"/>
    <property type="molecule type" value="Genomic_DNA"/>
</dbReference>
<dbReference type="FunFam" id="2.60.200.10:FF:000029">
    <property type="entry name" value="Dwarfin sma"/>
    <property type="match status" value="1"/>
</dbReference>
<dbReference type="CTD" id="176229"/>
<feature type="domain" description="MH2" evidence="3">
    <location>
        <begin position="68"/>
        <end position="264"/>
    </location>
</feature>
<dbReference type="InterPro" id="IPR001132">
    <property type="entry name" value="SMAD_dom_Dwarfin-type"/>
</dbReference>
<dbReference type="AGR" id="WB:WBGene00004856"/>
<dbReference type="Proteomes" id="UP000001940">
    <property type="component" value="Chromosome III"/>
</dbReference>
<evidence type="ECO:0000256" key="2">
    <source>
        <dbReference type="ARBA" id="ARBA00023163"/>
    </source>
</evidence>
<organism evidence="4 5">
    <name type="scientific">Caenorhabditis elegans</name>
    <dbReference type="NCBI Taxonomy" id="6239"/>
    <lineage>
        <taxon>Eukaryota</taxon>
        <taxon>Metazoa</taxon>
        <taxon>Ecdysozoa</taxon>
        <taxon>Nematoda</taxon>
        <taxon>Chromadorea</taxon>
        <taxon>Rhabditida</taxon>
        <taxon>Rhabditina</taxon>
        <taxon>Rhabditomorpha</taxon>
        <taxon>Rhabditoidea</taxon>
        <taxon>Rhabditidae</taxon>
        <taxon>Peloderinae</taxon>
        <taxon>Caenorhabditis</taxon>
    </lineage>
</organism>
<dbReference type="SMART" id="SM00524">
    <property type="entry name" value="DWB"/>
    <property type="match status" value="1"/>
</dbReference>
<dbReference type="InterPro" id="IPR017855">
    <property type="entry name" value="SMAD-like_dom_sf"/>
</dbReference>
<dbReference type="GO" id="GO:0009791">
    <property type="term" value="P:post-embryonic development"/>
    <property type="evidence" value="ECO:0007669"/>
    <property type="project" value="UniProtKB-ARBA"/>
</dbReference>
<dbReference type="PANTHER" id="PTHR13703:SF61">
    <property type="entry name" value="PROTEIN MOTHERS AGAINST DPP"/>
    <property type="match status" value="1"/>
</dbReference>
<dbReference type="SUPFAM" id="SSF49879">
    <property type="entry name" value="SMAD/FHA domain"/>
    <property type="match status" value="1"/>
</dbReference>
<dbReference type="Gene3D" id="2.60.200.10">
    <property type="match status" value="1"/>
</dbReference>
<protein>
    <submittedName>
        <fullName evidence="4">MH2 domain-containing protein</fullName>
    </submittedName>
</protein>
<dbReference type="GeneID" id="176229"/>
<dbReference type="InterPro" id="IPR008984">
    <property type="entry name" value="SMAD_FHA_dom_sf"/>
</dbReference>
<dbReference type="PANTHER" id="PTHR13703">
    <property type="entry name" value="SMAD"/>
    <property type="match status" value="1"/>
</dbReference>
<dbReference type="RefSeq" id="NP_001360602.1">
    <property type="nucleotide sequence ID" value="NM_001372636.2"/>
</dbReference>
<evidence type="ECO:0000256" key="1">
    <source>
        <dbReference type="ARBA" id="ARBA00023015"/>
    </source>
</evidence>
<keyword evidence="2" id="KW-0804">Transcription</keyword>
<name>A0A4V0IIJ7_CAEEL</name>
<dbReference type="GO" id="GO:0051239">
    <property type="term" value="P:regulation of multicellular organismal process"/>
    <property type="evidence" value="ECO:0007669"/>
    <property type="project" value="UniProtKB-ARBA"/>
</dbReference>
<gene>
    <name evidence="4 6" type="primary">sma-2</name>
    <name evidence="4" type="ORF">CELE_ZK370.2</name>
    <name evidence="6" type="ORF">ZK370.2</name>
</gene>
<dbReference type="AlphaFoldDB" id="A0A4V0IIJ7"/>
<dbReference type="PROSITE" id="PS51076">
    <property type="entry name" value="MH2"/>
    <property type="match status" value="1"/>
</dbReference>
<dbReference type="CDD" id="cd10495">
    <property type="entry name" value="MH2_R-SMAD"/>
    <property type="match status" value="1"/>
</dbReference>
<reference evidence="4 5" key="1">
    <citation type="journal article" date="1998" name="Science">
        <title>Genome sequence of the nematode C. elegans: a platform for investigating biology.</title>
        <authorList>
            <consortium name="The C. elegans sequencing consortium"/>
            <person name="Sulson J.E."/>
            <person name="Waterston R."/>
        </authorList>
    </citation>
    <scope>NUCLEOTIDE SEQUENCE [LARGE SCALE GENOMIC DNA]</scope>
    <source>
        <strain evidence="4 5">Bristol N2</strain>
    </source>
</reference>
<dbReference type="InterPro" id="IPR013790">
    <property type="entry name" value="Dwarfin"/>
</dbReference>
<proteinExistence type="predicted"/>
<sequence>MRWNSGVSSQVVNKIGSKITLRGKRANQFHQYNPNGIEEMDTSQKFDIPPGVPTCLVPFDKVWEEQFWATVSYYELNTRVGEQVKVSSTTITIDGFTDPCINGSKISLGLFSNVNRNATIENTRRHIGNGVKLTYVRSNGSLFAQCESDSAIFVQSSNCNYINGFHSTTVVKIANKCSLKIFDMEIFRQLLEDCSRRGFDASFDLQKMTFIRMSFVKGWGAEYQRQDVTSTPCWIEIHLHAPLAWLDRVLSTMGPTPRPISSIS</sequence>
<dbReference type="OrthoDB" id="5794312at2759"/>
<keyword evidence="1" id="KW-0805">Transcription regulation</keyword>
<keyword evidence="5" id="KW-1185">Reference proteome</keyword>
<evidence type="ECO:0000313" key="5">
    <source>
        <dbReference type="Proteomes" id="UP000001940"/>
    </source>
</evidence>
<dbReference type="WormBase" id="ZK370.2b">
    <property type="protein sequence ID" value="CE53267"/>
    <property type="gene ID" value="WBGene00004856"/>
    <property type="gene designation" value="sma-2"/>
</dbReference>
<dbReference type="SMR" id="A0A4V0IIJ7"/>
<dbReference type="Pfam" id="PF03166">
    <property type="entry name" value="MH2"/>
    <property type="match status" value="1"/>
</dbReference>
<evidence type="ECO:0000313" key="6">
    <source>
        <dbReference type="WormBase" id="ZK370.2b"/>
    </source>
</evidence>
<evidence type="ECO:0000313" key="4">
    <source>
        <dbReference type="EMBL" id="VTW46986.1"/>
    </source>
</evidence>
<evidence type="ECO:0000259" key="3">
    <source>
        <dbReference type="PROSITE" id="PS51076"/>
    </source>
</evidence>
<dbReference type="KEGG" id="cel:CELE_ZK370.2"/>